<dbReference type="RefSeq" id="WP_109307507.1">
    <property type="nucleotide sequence ID" value="NZ_BJUF01000111.1"/>
</dbReference>
<keyword evidence="4" id="KW-1185">Reference proteome</keyword>
<organism evidence="3 4">
    <name type="scientific">Kurthia sibirica</name>
    <dbReference type="NCBI Taxonomy" id="202750"/>
    <lineage>
        <taxon>Bacteria</taxon>
        <taxon>Bacillati</taxon>
        <taxon>Bacillota</taxon>
        <taxon>Bacilli</taxon>
        <taxon>Bacillales</taxon>
        <taxon>Caryophanaceae</taxon>
        <taxon>Kurthia</taxon>
    </lineage>
</organism>
<dbReference type="Proteomes" id="UP000245938">
    <property type="component" value="Unassembled WGS sequence"/>
</dbReference>
<feature type="chain" id="PRO_5015755736" evidence="2">
    <location>
        <begin position="29"/>
        <end position="311"/>
    </location>
</feature>
<keyword evidence="2" id="KW-0732">Signal</keyword>
<reference evidence="3 4" key="1">
    <citation type="submission" date="2018-05" db="EMBL/GenBank/DDBJ databases">
        <title>Kurthia sibirica genome sequence.</title>
        <authorList>
            <person name="Maclea K.S."/>
            <person name="Goen A.E."/>
        </authorList>
    </citation>
    <scope>NUCLEOTIDE SEQUENCE [LARGE SCALE GENOMIC DNA]</scope>
    <source>
        <strain evidence="3 4">ATCC 49154</strain>
    </source>
</reference>
<name>A0A2U3AE68_9BACL</name>
<dbReference type="AlphaFoldDB" id="A0A2U3AE68"/>
<keyword evidence="1" id="KW-0472">Membrane</keyword>
<accession>A0A2U3AE68</accession>
<feature type="signal peptide" evidence="2">
    <location>
        <begin position="1"/>
        <end position="28"/>
    </location>
</feature>
<keyword evidence="1" id="KW-1133">Transmembrane helix</keyword>
<feature type="transmembrane region" description="Helical" evidence="1">
    <location>
        <begin position="228"/>
        <end position="250"/>
    </location>
</feature>
<evidence type="ECO:0000256" key="1">
    <source>
        <dbReference type="SAM" id="Phobius"/>
    </source>
</evidence>
<sequence>MKLFTKILSIVTSFFLINTIIVSGTATAETSEPRVALKAEGITGTEDLIQSTNGLLENNLNSIVLPDKNDKKIIINNKEDNNQLSIGLPNDMNLANPKVTDSGSYEYKNKGSVDLILQPTELGVRSIINIKDADAPKEYKFDLDLPKGHKLITSYAYFKGTPGDGFDTEEVFIVDENNIIQSVFGKAWAVDANGKEVPTKYEVVGNTLIQTVDFNENTAFPVLADPDWVAIGACAAALTWFVGSNLFAAAKIIKVKKYIKALGGFKESAKLLVSATTWEEKLRVGGSAFKSLAAEITGVSGLYVCSKFIKK</sequence>
<proteinExistence type="predicted"/>
<evidence type="ECO:0000313" key="4">
    <source>
        <dbReference type="Proteomes" id="UP000245938"/>
    </source>
</evidence>
<gene>
    <name evidence="3" type="ORF">DEX24_16745</name>
</gene>
<dbReference type="EMBL" id="QFVR01000053">
    <property type="protein sequence ID" value="PWI22741.1"/>
    <property type="molecule type" value="Genomic_DNA"/>
</dbReference>
<evidence type="ECO:0000313" key="3">
    <source>
        <dbReference type="EMBL" id="PWI22741.1"/>
    </source>
</evidence>
<protein>
    <submittedName>
        <fullName evidence="3">Uncharacterized protein</fullName>
    </submittedName>
</protein>
<comment type="caution">
    <text evidence="3">The sequence shown here is derived from an EMBL/GenBank/DDBJ whole genome shotgun (WGS) entry which is preliminary data.</text>
</comment>
<keyword evidence="1" id="KW-0812">Transmembrane</keyword>
<evidence type="ECO:0000256" key="2">
    <source>
        <dbReference type="SAM" id="SignalP"/>
    </source>
</evidence>
<dbReference type="OrthoDB" id="2924915at2"/>